<dbReference type="Pfam" id="PF00300">
    <property type="entry name" value="His_Phos_1"/>
    <property type="match status" value="1"/>
</dbReference>
<feature type="active site" description="Tele-phosphohistidine intermediate" evidence="1">
    <location>
        <position position="12"/>
    </location>
</feature>
<dbReference type="SUPFAM" id="SSF53254">
    <property type="entry name" value="Phosphoglycerate mutase-like"/>
    <property type="match status" value="1"/>
</dbReference>
<dbReference type="GO" id="GO:0005737">
    <property type="term" value="C:cytoplasm"/>
    <property type="evidence" value="ECO:0007669"/>
    <property type="project" value="TreeGrafter"/>
</dbReference>
<dbReference type="InterPro" id="IPR029033">
    <property type="entry name" value="His_PPase_superfam"/>
</dbReference>
<name>A0A4Y8L0E4_9BACT</name>
<feature type="active site" description="Proton donor/acceptor" evidence="1">
    <location>
        <position position="88"/>
    </location>
</feature>
<feature type="binding site" evidence="2">
    <location>
        <begin position="11"/>
        <end position="18"/>
    </location>
    <ligand>
        <name>substrate</name>
    </ligand>
</feature>
<feature type="binding site" evidence="2">
    <location>
        <position position="61"/>
    </location>
    <ligand>
        <name>substrate</name>
    </ligand>
</feature>
<accession>A0A4Y8L0E4</accession>
<keyword evidence="5" id="KW-1185">Reference proteome</keyword>
<dbReference type="GO" id="GO:0016791">
    <property type="term" value="F:phosphatase activity"/>
    <property type="evidence" value="ECO:0007669"/>
    <property type="project" value="TreeGrafter"/>
</dbReference>
<evidence type="ECO:0000256" key="1">
    <source>
        <dbReference type="PIRSR" id="PIRSR613078-1"/>
    </source>
</evidence>
<evidence type="ECO:0000256" key="2">
    <source>
        <dbReference type="PIRSR" id="PIRSR613078-2"/>
    </source>
</evidence>
<dbReference type="Gene3D" id="3.40.50.1240">
    <property type="entry name" value="Phosphoglycerate mutase-like"/>
    <property type="match status" value="1"/>
</dbReference>
<evidence type="ECO:0000256" key="3">
    <source>
        <dbReference type="PIRSR" id="PIRSR613078-3"/>
    </source>
</evidence>
<dbReference type="OrthoDB" id="9781415at2"/>
<feature type="site" description="Transition state stabilizer" evidence="3">
    <location>
        <position position="180"/>
    </location>
</feature>
<proteinExistence type="predicted"/>
<dbReference type="EMBL" id="SOML01000006">
    <property type="protein sequence ID" value="TFD96145.1"/>
    <property type="molecule type" value="Genomic_DNA"/>
</dbReference>
<evidence type="ECO:0000313" key="4">
    <source>
        <dbReference type="EMBL" id="TFD96145.1"/>
    </source>
</evidence>
<reference evidence="4 5" key="1">
    <citation type="submission" date="2019-03" db="EMBL/GenBank/DDBJ databases">
        <title>San Antonio Military Medical Center submission to MRSN (WRAIR), pending publication.</title>
        <authorList>
            <person name="Blyth D.M."/>
            <person name="Mccarthy S.L."/>
            <person name="Schall S.E."/>
            <person name="Stam J.A."/>
            <person name="Ong A.C."/>
            <person name="Mcgann P.T."/>
        </authorList>
    </citation>
    <scope>NUCLEOTIDE SEQUENCE [LARGE SCALE GENOMIC DNA]</scope>
    <source>
        <strain evidence="4 5">MRSN571793</strain>
    </source>
</reference>
<dbReference type="PANTHER" id="PTHR48100:SF9">
    <property type="entry name" value="PHOSPHOGLYCERATE MUTASE 2 PARALOG"/>
    <property type="match status" value="1"/>
</dbReference>
<gene>
    <name evidence="4" type="ORF">E2605_11170</name>
</gene>
<dbReference type="STRING" id="1121485.GCA_000426485_00574"/>
<protein>
    <submittedName>
        <fullName evidence="4">Histidine phosphatase family protein</fullName>
    </submittedName>
</protein>
<dbReference type="SMART" id="SM00855">
    <property type="entry name" value="PGAM"/>
    <property type="match status" value="1"/>
</dbReference>
<dbReference type="InterPro" id="IPR013078">
    <property type="entry name" value="His_Pase_superF_clade-1"/>
</dbReference>
<dbReference type="AlphaFoldDB" id="A0A4Y8L0E4"/>
<evidence type="ECO:0000313" key="5">
    <source>
        <dbReference type="Proteomes" id="UP000297861"/>
    </source>
</evidence>
<comment type="caution">
    <text evidence="4">The sequence shown here is derived from an EMBL/GenBank/DDBJ whole genome shotgun (WGS) entry which is preliminary data.</text>
</comment>
<sequence>MASTLVFYIARHGKTLMNTLDKVQGWCDSPLTDEGIKVAEYLGKGFKDISFDAAYCSDLRRTRQTAQTVLKAKGQPDLPVTEMFGFREACFGSYEAGFNHRMWGDAALYMHYTRLEDMYNDIFSGKASHSDTLDAINKLDRMGIAESFAQVEERAQSALKEIAAKESADGQDKTILVIAHGMSIICLLHNLGGKDLLKGALDNAAVCKVTYTEGKFTVHTMGDMSYVNKGKELAGVEQ</sequence>
<dbReference type="CDD" id="cd07067">
    <property type="entry name" value="HP_PGM_like"/>
    <property type="match status" value="1"/>
</dbReference>
<dbReference type="Proteomes" id="UP000297861">
    <property type="component" value="Unassembled WGS sequence"/>
</dbReference>
<dbReference type="InterPro" id="IPR050275">
    <property type="entry name" value="PGM_Phosphatase"/>
</dbReference>
<dbReference type="PANTHER" id="PTHR48100">
    <property type="entry name" value="BROAD-SPECIFICITY PHOSPHATASE YOR283W-RELATED"/>
    <property type="match status" value="1"/>
</dbReference>
<dbReference type="RefSeq" id="WP_134436491.1">
    <property type="nucleotide sequence ID" value="NZ_SOML01000006.1"/>
</dbReference>
<organism evidence="4 5">
    <name type="scientific">Dysgonomonas capnocytophagoides</name>
    <dbReference type="NCBI Taxonomy" id="45254"/>
    <lineage>
        <taxon>Bacteria</taxon>
        <taxon>Pseudomonadati</taxon>
        <taxon>Bacteroidota</taxon>
        <taxon>Bacteroidia</taxon>
        <taxon>Bacteroidales</taxon>
        <taxon>Dysgonomonadaceae</taxon>
        <taxon>Dysgonomonas</taxon>
    </lineage>
</organism>